<organism evidence="2 3">
    <name type="scientific">Microseira wollei NIES-4236</name>
    <dbReference type="NCBI Taxonomy" id="2530354"/>
    <lineage>
        <taxon>Bacteria</taxon>
        <taxon>Bacillati</taxon>
        <taxon>Cyanobacteriota</taxon>
        <taxon>Cyanophyceae</taxon>
        <taxon>Oscillatoriophycideae</taxon>
        <taxon>Aerosakkonematales</taxon>
        <taxon>Aerosakkonemataceae</taxon>
        <taxon>Microseira</taxon>
    </lineage>
</organism>
<evidence type="ECO:0000259" key="1">
    <source>
        <dbReference type="Pfam" id="PF12770"/>
    </source>
</evidence>
<dbReference type="EMBL" id="BLAY01000079">
    <property type="protein sequence ID" value="GET39959.1"/>
    <property type="molecule type" value="Genomic_DNA"/>
</dbReference>
<dbReference type="Pfam" id="PF12770">
    <property type="entry name" value="CHAT"/>
    <property type="match status" value="1"/>
</dbReference>
<accession>A0AAV3XHJ6</accession>
<sequence length="229" mass="24750">MPTIPLTEPPVQLQDLAWAKTEANAIAPLLNTQAITGADATKAYITQLLPKARLIHIATHGLLDDIRQLGIPGAIALAPSDEDNGFLTAGEIYDMKLNAELVVLSACSTGQGKITGDGVVGLSRCLIAAGVKSVIVSLWSVGDLSTALLMVKFYQIFQQGVAAAIALNEAQRWLLGINKTELAAWVKTNERFFDATLKMNLRHRLHQLDDNAKPFENPRHWAAFCAIGQ</sequence>
<gene>
    <name evidence="2" type="ORF">MiSe_47320</name>
</gene>
<keyword evidence="3" id="KW-1185">Reference proteome</keyword>
<proteinExistence type="predicted"/>
<evidence type="ECO:0000313" key="3">
    <source>
        <dbReference type="Proteomes" id="UP001050975"/>
    </source>
</evidence>
<name>A0AAV3XHJ6_9CYAN</name>
<feature type="domain" description="CHAT" evidence="1">
    <location>
        <begin position="12"/>
        <end position="229"/>
    </location>
</feature>
<dbReference type="PANTHER" id="PTHR10098">
    <property type="entry name" value="RAPSYN-RELATED"/>
    <property type="match status" value="1"/>
</dbReference>
<reference evidence="2" key="1">
    <citation type="submission" date="2019-10" db="EMBL/GenBank/DDBJ databases">
        <title>Draft genome sequece of Microseira wollei NIES-4236.</title>
        <authorList>
            <person name="Yamaguchi H."/>
            <person name="Suzuki S."/>
            <person name="Kawachi M."/>
        </authorList>
    </citation>
    <scope>NUCLEOTIDE SEQUENCE</scope>
    <source>
        <strain evidence="2">NIES-4236</strain>
    </source>
</reference>
<dbReference type="AlphaFoldDB" id="A0AAV3XHJ6"/>
<protein>
    <submittedName>
        <fullName evidence="2">TPR repeat-containing protein</fullName>
    </submittedName>
</protein>
<dbReference type="PANTHER" id="PTHR10098:SF108">
    <property type="entry name" value="TETRATRICOPEPTIDE REPEAT PROTEIN 28"/>
    <property type="match status" value="1"/>
</dbReference>
<evidence type="ECO:0000313" key="2">
    <source>
        <dbReference type="EMBL" id="GET39959.1"/>
    </source>
</evidence>
<dbReference type="InterPro" id="IPR024983">
    <property type="entry name" value="CHAT_dom"/>
</dbReference>
<dbReference type="Proteomes" id="UP001050975">
    <property type="component" value="Unassembled WGS sequence"/>
</dbReference>
<comment type="caution">
    <text evidence="2">The sequence shown here is derived from an EMBL/GenBank/DDBJ whole genome shotgun (WGS) entry which is preliminary data.</text>
</comment>